<comment type="caution">
    <text evidence="1">The sequence shown here is derived from an EMBL/GenBank/DDBJ whole genome shotgun (WGS) entry which is preliminary data.</text>
</comment>
<organism evidence="1 2">
    <name type="scientific">Flavobacterium procerum</name>
    <dbReference type="NCBI Taxonomy" id="1455569"/>
    <lineage>
        <taxon>Bacteria</taxon>
        <taxon>Pseudomonadati</taxon>
        <taxon>Bacteroidota</taxon>
        <taxon>Flavobacteriia</taxon>
        <taxon>Flavobacteriales</taxon>
        <taxon>Flavobacteriaceae</taxon>
        <taxon>Flavobacterium</taxon>
    </lineage>
</organism>
<reference evidence="1 2" key="1">
    <citation type="submission" date="2024-09" db="EMBL/GenBank/DDBJ databases">
        <authorList>
            <person name="Sun Q."/>
            <person name="Mori K."/>
        </authorList>
    </citation>
    <scope>NUCLEOTIDE SEQUENCE [LARGE SCALE GENOMIC DNA]</scope>
    <source>
        <strain evidence="1 2">CGMCC 1.12926</strain>
    </source>
</reference>
<keyword evidence="2" id="KW-1185">Reference proteome</keyword>
<evidence type="ECO:0008006" key="3">
    <source>
        <dbReference type="Google" id="ProtNLM"/>
    </source>
</evidence>
<accession>A0ABV6BJH4</accession>
<proteinExistence type="predicted"/>
<gene>
    <name evidence="1" type="ORF">ACFFLS_00940</name>
</gene>
<dbReference type="RefSeq" id="WP_379683745.1">
    <property type="nucleotide sequence ID" value="NZ_JBHLYW010000001.1"/>
</dbReference>
<dbReference type="PROSITE" id="PS51257">
    <property type="entry name" value="PROKAR_LIPOPROTEIN"/>
    <property type="match status" value="1"/>
</dbReference>
<dbReference type="EMBL" id="JBHLYW010000001">
    <property type="protein sequence ID" value="MFC0075590.1"/>
    <property type="molecule type" value="Genomic_DNA"/>
</dbReference>
<name>A0ABV6BJH4_9FLAO</name>
<sequence>MKTICRYVCLVLFFISCNKDQKKIENKISNLESEKNSLIEFTPHFITRLDLSDTDSIVLEDYYKNEKKYSKRVGFRYKIKADTAYTVFKLAKFNFQLKENFIQKHDYKLIFNIKNKKHEYFIQKIDYDSIKNGETKHFITKSYFVNGRKFSGYAVYYLE</sequence>
<protein>
    <recommendedName>
        <fullName evidence="3">Lipoprotein</fullName>
    </recommendedName>
</protein>
<dbReference type="Proteomes" id="UP001589734">
    <property type="component" value="Unassembled WGS sequence"/>
</dbReference>
<evidence type="ECO:0000313" key="1">
    <source>
        <dbReference type="EMBL" id="MFC0075590.1"/>
    </source>
</evidence>
<evidence type="ECO:0000313" key="2">
    <source>
        <dbReference type="Proteomes" id="UP001589734"/>
    </source>
</evidence>